<feature type="domain" description="PBP" evidence="6">
    <location>
        <begin position="36"/>
        <end position="334"/>
    </location>
</feature>
<dbReference type="EMBL" id="JACCKD010000001">
    <property type="protein sequence ID" value="MBA0124411.1"/>
    <property type="molecule type" value="Genomic_DNA"/>
</dbReference>
<evidence type="ECO:0000256" key="1">
    <source>
        <dbReference type="ARBA" id="ARBA00008725"/>
    </source>
</evidence>
<sequence>MRTAGLVASVALLAAACGSDENVGQTGVDAPEIDCKGAETLAASGSSAQANAMTRFINVYQAACENHTVNYNSSGSGAGVSDFLAAQTEFGGSDSPLDAEAGEVADARERCGGNDPWHLPAVFGPIAISYNLEGVQDGIALDGPTLGKIFSGEVTSWDDPAIAELNEGVELPDQDITVIFRSDESGTTDNFQQYLQTAAGDDWGQGAGKTFNGGVGEGAKGNEGTASAVASTPGAVSYNEWSFAQQRDLQMASVINSGGGEPVELTVESAGAAIDAAEFAGDGNDLRLDLDSIYGTETEGAYPLVLATYEIVCSTYPDTEVAEAVKTFLSVAVTDGQQNLEEHGYIPLPSKFEERMTTAVEAIS</sequence>
<dbReference type="PROSITE" id="PS51257">
    <property type="entry name" value="PROKAR_LIPOPROTEIN"/>
    <property type="match status" value="1"/>
</dbReference>
<dbReference type="Proteomes" id="UP000582974">
    <property type="component" value="Unassembled WGS sequence"/>
</dbReference>
<feature type="binding site" evidence="5">
    <location>
        <position position="76"/>
    </location>
    <ligand>
        <name>phosphate</name>
        <dbReference type="ChEBI" id="CHEBI:43474"/>
    </ligand>
</feature>
<dbReference type="CDD" id="cd13565">
    <property type="entry name" value="PBP2_PstS"/>
    <property type="match status" value="1"/>
</dbReference>
<comment type="similarity">
    <text evidence="1 4">Belongs to the PstS family.</text>
</comment>
<feature type="binding site" evidence="5">
    <location>
        <begin position="185"/>
        <end position="187"/>
    </location>
    <ligand>
        <name>phosphate</name>
        <dbReference type="ChEBI" id="CHEBI:43474"/>
    </ligand>
</feature>
<evidence type="ECO:0000256" key="5">
    <source>
        <dbReference type="PIRSR" id="PIRSR002756-1"/>
    </source>
</evidence>
<dbReference type="InterPro" id="IPR005673">
    <property type="entry name" value="ABC_phos-bd_PstS"/>
</dbReference>
<dbReference type="Pfam" id="PF12849">
    <property type="entry name" value="PBP_like_2"/>
    <property type="match status" value="1"/>
</dbReference>
<dbReference type="PANTHER" id="PTHR42996">
    <property type="entry name" value="PHOSPHATE-BINDING PROTEIN PSTS"/>
    <property type="match status" value="1"/>
</dbReference>
<organism evidence="7 8">
    <name type="scientific">Haloechinothrix aidingensis</name>
    <dbReference type="NCBI Taxonomy" id="2752311"/>
    <lineage>
        <taxon>Bacteria</taxon>
        <taxon>Bacillati</taxon>
        <taxon>Actinomycetota</taxon>
        <taxon>Actinomycetes</taxon>
        <taxon>Pseudonocardiales</taxon>
        <taxon>Pseudonocardiaceae</taxon>
        <taxon>Haloechinothrix</taxon>
    </lineage>
</organism>
<evidence type="ECO:0000313" key="7">
    <source>
        <dbReference type="EMBL" id="MBA0124411.1"/>
    </source>
</evidence>
<name>A0A838A7R0_9PSEU</name>
<evidence type="ECO:0000256" key="3">
    <source>
        <dbReference type="ARBA" id="ARBA00022592"/>
    </source>
</evidence>
<keyword evidence="3 4" id="KW-0592">Phosphate transport</keyword>
<dbReference type="AlphaFoldDB" id="A0A838A7R0"/>
<dbReference type="Gene3D" id="3.40.190.10">
    <property type="entry name" value="Periplasmic binding protein-like II"/>
    <property type="match status" value="2"/>
</dbReference>
<evidence type="ECO:0000256" key="4">
    <source>
        <dbReference type="PIRNR" id="PIRNR002756"/>
    </source>
</evidence>
<feature type="binding site" evidence="5">
    <location>
        <begin position="46"/>
        <end position="48"/>
    </location>
    <ligand>
        <name>phosphate</name>
        <dbReference type="ChEBI" id="CHEBI:43474"/>
    </ligand>
</feature>
<evidence type="ECO:0000256" key="2">
    <source>
        <dbReference type="ARBA" id="ARBA00022448"/>
    </source>
</evidence>
<dbReference type="PIRSF" id="PIRSF002756">
    <property type="entry name" value="PstS"/>
    <property type="match status" value="1"/>
</dbReference>
<dbReference type="GO" id="GO:0035435">
    <property type="term" value="P:phosphate ion transmembrane transport"/>
    <property type="evidence" value="ECO:0007669"/>
    <property type="project" value="InterPro"/>
</dbReference>
<reference evidence="7 8" key="1">
    <citation type="submission" date="2020-07" db="EMBL/GenBank/DDBJ databases">
        <title>Genome of Haloechinothrix sp.</title>
        <authorList>
            <person name="Tang S.-K."/>
            <person name="Yang L."/>
            <person name="Zhu W.-Y."/>
        </authorList>
    </citation>
    <scope>NUCLEOTIDE SEQUENCE [LARGE SCALE GENOMIC DNA]</scope>
    <source>
        <strain evidence="7 8">YIM 98757</strain>
    </source>
</reference>
<keyword evidence="8" id="KW-1185">Reference proteome</keyword>
<dbReference type="SUPFAM" id="SSF53850">
    <property type="entry name" value="Periplasmic binding protein-like II"/>
    <property type="match status" value="1"/>
</dbReference>
<evidence type="ECO:0000259" key="6">
    <source>
        <dbReference type="Pfam" id="PF12849"/>
    </source>
</evidence>
<dbReference type="GO" id="GO:0043190">
    <property type="term" value="C:ATP-binding cassette (ABC) transporter complex"/>
    <property type="evidence" value="ECO:0007669"/>
    <property type="project" value="InterPro"/>
</dbReference>
<feature type="binding site" evidence="5">
    <location>
        <position position="94"/>
    </location>
    <ligand>
        <name>phosphate</name>
        <dbReference type="ChEBI" id="CHEBI:43474"/>
    </ligand>
</feature>
<proteinExistence type="inferred from homology"/>
<dbReference type="InterPro" id="IPR024370">
    <property type="entry name" value="PBP_domain"/>
</dbReference>
<gene>
    <name evidence="7" type="primary">pstS</name>
    <name evidence="7" type="ORF">H0B56_02515</name>
</gene>
<dbReference type="GO" id="GO:0042301">
    <property type="term" value="F:phosphate ion binding"/>
    <property type="evidence" value="ECO:0007669"/>
    <property type="project" value="InterPro"/>
</dbReference>
<dbReference type="PANTHER" id="PTHR42996:SF1">
    <property type="entry name" value="PHOSPHATE-BINDING PROTEIN PSTS"/>
    <property type="match status" value="1"/>
</dbReference>
<dbReference type="NCBIfam" id="TIGR00975">
    <property type="entry name" value="3a0107s03"/>
    <property type="match status" value="1"/>
</dbReference>
<keyword evidence="2 4" id="KW-0813">Transport</keyword>
<accession>A0A838A7R0</accession>
<comment type="caution">
    <text evidence="7">The sequence shown here is derived from an EMBL/GenBank/DDBJ whole genome shotgun (WGS) entry which is preliminary data.</text>
</comment>
<protein>
    <recommendedName>
        <fullName evidence="4">Phosphate-binding protein</fullName>
    </recommendedName>
</protein>
<evidence type="ECO:0000313" key="8">
    <source>
        <dbReference type="Proteomes" id="UP000582974"/>
    </source>
</evidence>
<dbReference type="InterPro" id="IPR050962">
    <property type="entry name" value="Phosphate-bind_PstS"/>
</dbReference>